<dbReference type="SUPFAM" id="SSF53474">
    <property type="entry name" value="alpha/beta-Hydrolases"/>
    <property type="match status" value="1"/>
</dbReference>
<accession>A0ABD2X3I4</accession>
<proteinExistence type="predicted"/>
<dbReference type="AlphaFoldDB" id="A0ABD2X3I4"/>
<gene>
    <name evidence="1" type="ORF">TKK_006937</name>
</gene>
<evidence type="ECO:0000313" key="2">
    <source>
        <dbReference type="Proteomes" id="UP001627154"/>
    </source>
</evidence>
<dbReference type="Pfam" id="PF02450">
    <property type="entry name" value="LCAT"/>
    <property type="match status" value="1"/>
</dbReference>
<evidence type="ECO:0000313" key="1">
    <source>
        <dbReference type="EMBL" id="KAL3399679.1"/>
    </source>
</evidence>
<dbReference type="Gene3D" id="3.40.50.1820">
    <property type="entry name" value="alpha/beta hydrolase"/>
    <property type="match status" value="1"/>
</dbReference>
<reference evidence="1 2" key="1">
    <citation type="journal article" date="2024" name="bioRxiv">
        <title>A reference genome for Trichogramma kaykai: A tiny desert-dwelling parasitoid wasp with competing sex-ratio distorters.</title>
        <authorList>
            <person name="Culotta J."/>
            <person name="Lindsey A.R."/>
        </authorList>
    </citation>
    <scope>NUCLEOTIDE SEQUENCE [LARGE SCALE GENOMIC DNA]</scope>
    <source>
        <strain evidence="1 2">KSX58</strain>
    </source>
</reference>
<dbReference type="PANTHER" id="PTHR11440">
    <property type="entry name" value="LECITHIN-CHOLESTEROL ACYLTRANSFERASE-RELATED"/>
    <property type="match status" value="1"/>
</dbReference>
<dbReference type="InterPro" id="IPR029058">
    <property type="entry name" value="AB_hydrolase_fold"/>
</dbReference>
<sequence>MNVWKMASIDCWIDNMRLIYDRATKTNRSPPGVDIRVPGWGDPGVLEYLDEWHFVPYFKPLVSFLENDLGYVRNVSLRAAPYDFRRGPSEQGVFFSKFQELIEETYHKNGRKSVVLITHSMGCLLTLIFLQWQSQEWKNKYIKSFVPLNGPWAGTVKSLAVFAGCNRIDERFAISTDFLKPHLIIASSLAFLLPSPWLWNPSNVLVTTSKWNYTVNHMGHFLTDIGLSIAWEFYKNSEPFKYDFRPPGVEVHCLYGEQLDTVERYKRWHYINYNEIA</sequence>
<evidence type="ECO:0008006" key="3">
    <source>
        <dbReference type="Google" id="ProtNLM"/>
    </source>
</evidence>
<organism evidence="1 2">
    <name type="scientific">Trichogramma kaykai</name>
    <dbReference type="NCBI Taxonomy" id="54128"/>
    <lineage>
        <taxon>Eukaryota</taxon>
        <taxon>Metazoa</taxon>
        <taxon>Ecdysozoa</taxon>
        <taxon>Arthropoda</taxon>
        <taxon>Hexapoda</taxon>
        <taxon>Insecta</taxon>
        <taxon>Pterygota</taxon>
        <taxon>Neoptera</taxon>
        <taxon>Endopterygota</taxon>
        <taxon>Hymenoptera</taxon>
        <taxon>Apocrita</taxon>
        <taxon>Proctotrupomorpha</taxon>
        <taxon>Chalcidoidea</taxon>
        <taxon>Trichogrammatidae</taxon>
        <taxon>Trichogramma</taxon>
    </lineage>
</organism>
<dbReference type="InterPro" id="IPR003386">
    <property type="entry name" value="LACT/PDAT_acylTrfase"/>
</dbReference>
<dbReference type="EMBL" id="JBJJXI010000055">
    <property type="protein sequence ID" value="KAL3399679.1"/>
    <property type="molecule type" value="Genomic_DNA"/>
</dbReference>
<name>A0ABD2X3I4_9HYME</name>
<comment type="caution">
    <text evidence="1">The sequence shown here is derived from an EMBL/GenBank/DDBJ whole genome shotgun (WGS) entry which is preliminary data.</text>
</comment>
<dbReference type="Proteomes" id="UP001627154">
    <property type="component" value="Unassembled WGS sequence"/>
</dbReference>
<keyword evidence="2" id="KW-1185">Reference proteome</keyword>
<protein>
    <recommendedName>
        <fullName evidence="3">Group XV phospholipase A2</fullName>
    </recommendedName>
</protein>